<feature type="transmembrane region" description="Helical" evidence="2">
    <location>
        <begin position="215"/>
        <end position="236"/>
    </location>
</feature>
<proteinExistence type="predicted"/>
<feature type="transmembrane region" description="Helical" evidence="2">
    <location>
        <begin position="187"/>
        <end position="209"/>
    </location>
</feature>
<evidence type="ECO:0000313" key="3">
    <source>
        <dbReference type="EMBL" id="GHJ32100.1"/>
    </source>
</evidence>
<evidence type="ECO:0000256" key="1">
    <source>
        <dbReference type="SAM" id="MobiDB-lite"/>
    </source>
</evidence>
<protein>
    <recommendedName>
        <fullName evidence="5">DUF1700 domain-containing protein</fullName>
    </recommendedName>
</protein>
<keyword evidence="2" id="KW-0812">Transmembrane</keyword>
<evidence type="ECO:0008006" key="5">
    <source>
        <dbReference type="Google" id="ProtNLM"/>
    </source>
</evidence>
<evidence type="ECO:0000256" key="2">
    <source>
        <dbReference type="SAM" id="Phobius"/>
    </source>
</evidence>
<evidence type="ECO:0000313" key="4">
    <source>
        <dbReference type="Proteomes" id="UP001054854"/>
    </source>
</evidence>
<feature type="region of interest" description="Disordered" evidence="1">
    <location>
        <begin position="45"/>
        <end position="97"/>
    </location>
</feature>
<gene>
    <name evidence="3" type="ORF">TPA0910_65330</name>
</gene>
<dbReference type="Proteomes" id="UP001054854">
    <property type="component" value="Unassembled WGS sequence"/>
</dbReference>
<keyword evidence="2" id="KW-0472">Membrane</keyword>
<feature type="transmembrane region" description="Helical" evidence="2">
    <location>
        <begin position="153"/>
        <end position="175"/>
    </location>
</feature>
<sequence>MSSPLSHPLVRTFLSSVERRTAALPAVRREELLEDLREEIAAALADDPAQNLAGGFTGGPAEGFAEHPGEDPADHPAEGPTDRPAEGPETDGGAAVGVGEERVRRVLDWIGTPEEIAADALAEESGSLPPEPENVGGTWLTLGLAVLPVPLCLVPGVGIPLGLVAALGALVRLWRSAPWVRREKRQATLFVLSPLVTVPVLAAALSLAFDGISAAAFVASLLMALTLPVIGAARLARSAARLRERAGQGAGR</sequence>
<organism evidence="3 4">
    <name type="scientific">Streptomyces hygroscopicus</name>
    <dbReference type="NCBI Taxonomy" id="1912"/>
    <lineage>
        <taxon>Bacteria</taxon>
        <taxon>Bacillati</taxon>
        <taxon>Actinomycetota</taxon>
        <taxon>Actinomycetes</taxon>
        <taxon>Kitasatosporales</taxon>
        <taxon>Streptomycetaceae</taxon>
        <taxon>Streptomyces</taxon>
        <taxon>Streptomyces violaceusniger group</taxon>
    </lineage>
</organism>
<name>A0ABQ3U919_STRHY</name>
<dbReference type="EMBL" id="BNEK01000005">
    <property type="protein sequence ID" value="GHJ32100.1"/>
    <property type="molecule type" value="Genomic_DNA"/>
</dbReference>
<reference evidence="3" key="1">
    <citation type="submission" date="2024-05" db="EMBL/GenBank/DDBJ databases">
        <title>Whole genome shotgun sequence of Streptomyces hygroscopicus NBRC 113678.</title>
        <authorList>
            <person name="Komaki H."/>
            <person name="Tamura T."/>
        </authorList>
    </citation>
    <scope>NUCLEOTIDE SEQUENCE</scope>
    <source>
        <strain evidence="3">N11-34</strain>
    </source>
</reference>
<dbReference type="RefSeq" id="WP_236258868.1">
    <property type="nucleotide sequence ID" value="NZ_BNEK01000005.1"/>
</dbReference>
<comment type="caution">
    <text evidence="3">The sequence shown here is derived from an EMBL/GenBank/DDBJ whole genome shotgun (WGS) entry which is preliminary data.</text>
</comment>
<keyword evidence="4" id="KW-1185">Reference proteome</keyword>
<feature type="compositionally biased region" description="Basic and acidic residues" evidence="1">
    <location>
        <begin position="64"/>
        <end position="86"/>
    </location>
</feature>
<accession>A0ABQ3U919</accession>
<keyword evidence="2" id="KW-1133">Transmembrane helix</keyword>